<keyword evidence="4 8" id="KW-0547">Nucleotide-binding</keyword>
<sequence>MNMQKKIIKLLKVKAIIIPEIEIKNRINFLKKYLLNNIHLKTLILGISGGQDSTLTGKLCQISIEQLRKKTKNTNYQFIALRLPYGIQKDEKDCQDAINFINPDCVLNINIKNAVLSNEQALKNSGIIISDHIKGNIKSRERMIVQYSIAAVKNGLVVGTGHASEIISGFFTKYGDNGTDINPISTLNKRQGVLLLKQLRCPSHLYLKKPTADLEDEHPQREDESVLGVKYDDIDSYLEGKKIDISSKEIIEKLYLNTLHKRNKPIIF</sequence>
<dbReference type="GO" id="GO:0008795">
    <property type="term" value="F:NAD+ synthase activity"/>
    <property type="evidence" value="ECO:0007669"/>
    <property type="project" value="UniProtKB-UniRule"/>
</dbReference>
<dbReference type="HAMAP" id="MF_00193">
    <property type="entry name" value="NadE_ammonia_dep"/>
    <property type="match status" value="1"/>
</dbReference>
<keyword evidence="3 8" id="KW-0479">Metal-binding</keyword>
<evidence type="ECO:0000256" key="7">
    <source>
        <dbReference type="ARBA" id="ARBA00023027"/>
    </source>
</evidence>
<feature type="binding site" evidence="8">
    <location>
        <position position="52"/>
    </location>
    <ligand>
        <name>Mg(2+)</name>
        <dbReference type="ChEBI" id="CHEBI:18420"/>
    </ligand>
</feature>
<reference evidence="12 13" key="1">
    <citation type="submission" date="2015-11" db="EMBL/GenBank/DDBJ databases">
        <title>The complete genome of Buchnera aphidicola from Diuraphis noxia biotype SAM.</title>
        <authorList>
            <person name="Burger N.F.V."/>
            <person name="Oberholster A.-M."/>
        </authorList>
    </citation>
    <scope>NUCLEOTIDE SEQUENCE [LARGE SCALE GENOMIC DNA]</scope>
    <source>
        <strain evidence="12">SAM</strain>
    </source>
</reference>
<dbReference type="STRING" id="118101.ATN01_00875"/>
<organism evidence="12 13">
    <name type="scientific">Buchnera aphidicola subsp. Diuraphis noxia</name>
    <dbReference type="NCBI Taxonomy" id="118101"/>
    <lineage>
        <taxon>Bacteria</taxon>
        <taxon>Pseudomonadati</taxon>
        <taxon>Pseudomonadota</taxon>
        <taxon>Gammaproteobacteria</taxon>
        <taxon>Enterobacterales</taxon>
        <taxon>Erwiniaceae</taxon>
        <taxon>Buchnera</taxon>
    </lineage>
</organism>
<dbReference type="UniPathway" id="UPA00253">
    <property type="reaction ID" value="UER00333"/>
</dbReference>
<dbReference type="AlphaFoldDB" id="A0A1B2H866"/>
<dbReference type="GO" id="GO:0005524">
    <property type="term" value="F:ATP binding"/>
    <property type="evidence" value="ECO:0007669"/>
    <property type="project" value="UniProtKB-UniRule"/>
</dbReference>
<feature type="binding site" evidence="8">
    <location>
        <position position="165"/>
    </location>
    <ligand>
        <name>Mg(2+)</name>
        <dbReference type="ChEBI" id="CHEBI:18420"/>
    </ligand>
</feature>
<proteinExistence type="inferred from homology"/>
<dbReference type="EMBL" id="CP013259">
    <property type="protein sequence ID" value="ANZ22405.1"/>
    <property type="molecule type" value="Genomic_DNA"/>
</dbReference>
<feature type="binding site" evidence="8">
    <location>
        <position position="211"/>
    </location>
    <ligand>
        <name>ATP</name>
        <dbReference type="ChEBI" id="CHEBI:30616"/>
    </ligand>
</feature>
<dbReference type="Pfam" id="PF02540">
    <property type="entry name" value="NAD_synthase"/>
    <property type="match status" value="1"/>
</dbReference>
<dbReference type="InterPro" id="IPR003694">
    <property type="entry name" value="NAD_synthase"/>
</dbReference>
<dbReference type="OrthoDB" id="3266517at2"/>
<dbReference type="InterPro" id="IPR014729">
    <property type="entry name" value="Rossmann-like_a/b/a_fold"/>
</dbReference>
<dbReference type="SUPFAM" id="SSF52402">
    <property type="entry name" value="Adenine nucleotide alpha hydrolases-like"/>
    <property type="match status" value="1"/>
</dbReference>
<comment type="similarity">
    <text evidence="1 8 9">Belongs to the NAD synthetase family.</text>
</comment>
<dbReference type="GO" id="GO:0005737">
    <property type="term" value="C:cytoplasm"/>
    <property type="evidence" value="ECO:0007669"/>
    <property type="project" value="InterPro"/>
</dbReference>
<dbReference type="Proteomes" id="UP000093070">
    <property type="component" value="Chromosome"/>
</dbReference>
<evidence type="ECO:0000256" key="9">
    <source>
        <dbReference type="RuleBase" id="RU003811"/>
    </source>
</evidence>
<feature type="binding site" evidence="8">
    <location>
        <begin position="46"/>
        <end position="53"/>
    </location>
    <ligand>
        <name>ATP</name>
        <dbReference type="ChEBI" id="CHEBI:30616"/>
    </ligand>
</feature>
<feature type="domain" description="NAD/GMP synthase" evidence="11">
    <location>
        <begin position="23"/>
        <end position="263"/>
    </location>
</feature>
<dbReference type="GO" id="GO:0003952">
    <property type="term" value="F:NAD+ synthase (glutamine-hydrolyzing) activity"/>
    <property type="evidence" value="ECO:0007669"/>
    <property type="project" value="InterPro"/>
</dbReference>
<dbReference type="GO" id="GO:0009435">
    <property type="term" value="P:NAD+ biosynthetic process"/>
    <property type="evidence" value="ECO:0007669"/>
    <property type="project" value="UniProtKB-UniRule"/>
</dbReference>
<evidence type="ECO:0000256" key="10">
    <source>
        <dbReference type="RuleBase" id="RU003812"/>
    </source>
</evidence>
<accession>A0A1B2H866</accession>
<keyword evidence="5 8" id="KW-0067">ATP-binding</keyword>
<feature type="binding site" evidence="8">
    <location>
        <position position="160"/>
    </location>
    <ligand>
        <name>ATP</name>
        <dbReference type="ChEBI" id="CHEBI:30616"/>
    </ligand>
</feature>
<keyword evidence="2 8" id="KW-0436">Ligase</keyword>
<evidence type="ECO:0000256" key="2">
    <source>
        <dbReference type="ARBA" id="ARBA00022598"/>
    </source>
</evidence>
<dbReference type="EC" id="6.3.1.5" evidence="8 10"/>
<keyword evidence="7 8" id="KW-0520">NAD</keyword>
<evidence type="ECO:0000256" key="3">
    <source>
        <dbReference type="ARBA" id="ARBA00022723"/>
    </source>
</evidence>
<evidence type="ECO:0000256" key="1">
    <source>
        <dbReference type="ARBA" id="ARBA00005859"/>
    </source>
</evidence>
<evidence type="ECO:0000313" key="12">
    <source>
        <dbReference type="EMBL" id="ANZ22405.1"/>
    </source>
</evidence>
<evidence type="ECO:0000256" key="6">
    <source>
        <dbReference type="ARBA" id="ARBA00022842"/>
    </source>
</evidence>
<comment type="subunit">
    <text evidence="8">Homodimer.</text>
</comment>
<evidence type="ECO:0000256" key="5">
    <source>
        <dbReference type="ARBA" id="ARBA00022840"/>
    </source>
</evidence>
<comment type="function">
    <text evidence="8">Catalyzes the ATP-dependent amidation of deamido-NAD to form NAD. Uses ammonia as a nitrogen source.</text>
</comment>
<feature type="binding site" evidence="8">
    <location>
        <position position="189"/>
    </location>
    <ligand>
        <name>ATP</name>
        <dbReference type="ChEBI" id="CHEBI:30616"/>
    </ligand>
</feature>
<protein>
    <recommendedName>
        <fullName evidence="8 10">NH(3)-dependent NAD(+) synthetase</fullName>
        <ecNumber evidence="8 10">6.3.1.5</ecNumber>
    </recommendedName>
</protein>
<feature type="binding site" description="in other chain" evidence="8">
    <location>
        <begin position="260"/>
        <end position="261"/>
    </location>
    <ligand>
        <name>deamido-NAD(+)</name>
        <dbReference type="ChEBI" id="CHEBI:58437"/>
        <note>ligand shared between two neighboring subunits</note>
    </ligand>
</feature>
<dbReference type="Gene3D" id="3.40.50.620">
    <property type="entry name" value="HUPs"/>
    <property type="match status" value="1"/>
</dbReference>
<gene>
    <name evidence="8 12" type="primary">nadE</name>
    <name evidence="12" type="ORF">ATN01_00875</name>
</gene>
<comment type="catalytic activity">
    <reaction evidence="8 10">
        <text>deamido-NAD(+) + NH4(+) + ATP = AMP + diphosphate + NAD(+) + H(+)</text>
        <dbReference type="Rhea" id="RHEA:21188"/>
        <dbReference type="ChEBI" id="CHEBI:15378"/>
        <dbReference type="ChEBI" id="CHEBI:28938"/>
        <dbReference type="ChEBI" id="CHEBI:30616"/>
        <dbReference type="ChEBI" id="CHEBI:33019"/>
        <dbReference type="ChEBI" id="CHEBI:57540"/>
        <dbReference type="ChEBI" id="CHEBI:58437"/>
        <dbReference type="ChEBI" id="CHEBI:456215"/>
        <dbReference type="EC" id="6.3.1.5"/>
    </reaction>
</comment>
<dbReference type="NCBIfam" id="TIGR00552">
    <property type="entry name" value="nadE"/>
    <property type="match status" value="1"/>
</dbReference>
<dbReference type="GO" id="GO:0046872">
    <property type="term" value="F:metal ion binding"/>
    <property type="evidence" value="ECO:0007669"/>
    <property type="project" value="UniProtKB-KW"/>
</dbReference>
<name>A0A1B2H866_BUCDN</name>
<dbReference type="RefSeq" id="WP_075433227.1">
    <property type="nucleotide sequence ID" value="NZ_CP013259.1"/>
</dbReference>
<evidence type="ECO:0000259" key="11">
    <source>
        <dbReference type="Pfam" id="PF02540"/>
    </source>
</evidence>
<dbReference type="GO" id="GO:0004359">
    <property type="term" value="F:glutaminase activity"/>
    <property type="evidence" value="ECO:0007669"/>
    <property type="project" value="InterPro"/>
</dbReference>
<dbReference type="NCBIfam" id="NF001979">
    <property type="entry name" value="PRK00768.1"/>
    <property type="match status" value="1"/>
</dbReference>
<feature type="binding site" description="in other chain" evidence="8">
    <location>
        <position position="140"/>
    </location>
    <ligand>
        <name>deamido-NAD(+)</name>
        <dbReference type="ChEBI" id="CHEBI:58437"/>
        <note>ligand shared between two neighboring subunits</note>
    </ligand>
</feature>
<feature type="binding site" evidence="8">
    <location>
        <position position="180"/>
    </location>
    <ligand>
        <name>deamido-NAD(+)</name>
        <dbReference type="ChEBI" id="CHEBI:58437"/>
        <note>ligand shared between two neighboring subunits</note>
    </ligand>
</feature>
<dbReference type="PATRIC" id="fig|118101.4.peg.170"/>
<evidence type="ECO:0000256" key="8">
    <source>
        <dbReference type="HAMAP-Rule" id="MF_00193"/>
    </source>
</evidence>
<evidence type="ECO:0000313" key="13">
    <source>
        <dbReference type="Proteomes" id="UP000093070"/>
    </source>
</evidence>
<dbReference type="CDD" id="cd00553">
    <property type="entry name" value="NAD_synthase"/>
    <property type="match status" value="1"/>
</dbReference>
<dbReference type="PANTHER" id="PTHR23090">
    <property type="entry name" value="NH 3 /GLUTAMINE-DEPENDENT NAD + SYNTHETASE"/>
    <property type="match status" value="1"/>
</dbReference>
<dbReference type="PANTHER" id="PTHR23090:SF7">
    <property type="entry name" value="NH(3)-DEPENDENT NAD(+) SYNTHETASE"/>
    <property type="match status" value="1"/>
</dbReference>
<keyword evidence="6 8" id="KW-0460">Magnesium</keyword>
<comment type="pathway">
    <text evidence="8">Cofactor biosynthesis; NAD(+) biosynthesis; NAD(+) from deamido-NAD(+) (ammonia route): step 1/1.</text>
</comment>
<dbReference type="InterPro" id="IPR022926">
    <property type="entry name" value="NH(3)-dep_NAD(+)_synth"/>
</dbReference>
<feature type="binding site" description="in other chain" evidence="8">
    <location>
        <position position="173"/>
    </location>
    <ligand>
        <name>deamido-NAD(+)</name>
        <dbReference type="ChEBI" id="CHEBI:58437"/>
        <note>ligand shared between two neighboring subunits</note>
    </ligand>
</feature>
<evidence type="ECO:0000256" key="4">
    <source>
        <dbReference type="ARBA" id="ARBA00022741"/>
    </source>
</evidence>
<dbReference type="InterPro" id="IPR022310">
    <property type="entry name" value="NAD/GMP_synthase"/>
</dbReference>